<dbReference type="AlphaFoldDB" id="A0A5M3XEP7"/>
<evidence type="ECO:0000313" key="5">
    <source>
        <dbReference type="Proteomes" id="UP000377595"/>
    </source>
</evidence>
<feature type="signal peptide" evidence="2">
    <location>
        <begin position="1"/>
        <end position="19"/>
    </location>
</feature>
<name>A0A5M3XEP7_9ACTN</name>
<dbReference type="Gene3D" id="3.40.50.1110">
    <property type="entry name" value="SGNH hydrolase"/>
    <property type="match status" value="1"/>
</dbReference>
<comment type="caution">
    <text evidence="4">The sequence shown here is derived from an EMBL/GenBank/DDBJ whole genome shotgun (WGS) entry which is preliminary data.</text>
</comment>
<organism evidence="4 5">
    <name type="scientific">Acrocarpospora pleiomorpha</name>
    <dbReference type="NCBI Taxonomy" id="90975"/>
    <lineage>
        <taxon>Bacteria</taxon>
        <taxon>Bacillati</taxon>
        <taxon>Actinomycetota</taxon>
        <taxon>Actinomycetes</taxon>
        <taxon>Streptosporangiales</taxon>
        <taxon>Streptosporangiaceae</taxon>
        <taxon>Acrocarpospora</taxon>
    </lineage>
</organism>
<proteinExistence type="predicted"/>
<keyword evidence="5" id="KW-1185">Reference proteome</keyword>
<evidence type="ECO:0000259" key="3">
    <source>
        <dbReference type="Pfam" id="PF13472"/>
    </source>
</evidence>
<protein>
    <recommendedName>
        <fullName evidence="3">SGNH hydrolase-type esterase domain-containing protein</fullName>
    </recommendedName>
</protein>
<keyword evidence="1 2" id="KW-0732">Signal</keyword>
<dbReference type="SUPFAM" id="SSF52266">
    <property type="entry name" value="SGNH hydrolase"/>
    <property type="match status" value="1"/>
</dbReference>
<dbReference type="InterPro" id="IPR013830">
    <property type="entry name" value="SGNH_hydro"/>
</dbReference>
<sequence>MAILVMMSMVVSLARTAEAADDPLPTSYTISIPLPAGVDLARVRAEVTDLNNRNPQLSDTFQQEAEHYPLRLRDGTFTVERDFDGTLAVTGSILSLTIEADEVQANSLSWWQDVLVAAASYLAGLAVRIQCEGFFGLGTGGAGSVFAAAFCVAVGNALSVLIYQAVNIFADGAQQDWRRWGKAVGLAVVAALMGAAWESGLNVWARTKLPGIMRNVGRWVRDTGRSLTGWARTAGSRLEQAGEAIEMNADGFTESLADGLEEGAATSSVNLRVLPLGDSITYGDGTPDSSSYRAQLWDLLLADDVDSLDYVGAQKTGQLADGDNEGHQGWTISQISGIASCTMREYRPNVVTLHIGTNDMARNIDVAGAPERLRGLIGQIIAAGPETTVLVSTLIPSTTPAIMNRIQQYNAAIPGIVAGFQAAGRAVYLVDMGAVTPGDMTDSLHPNANGYRKMAAAFDKTISTALRWGGFLTAKNGVPGACGPTPGNGPSVTGMDGWNRFERFGGMIAAGVPGGTREELRFADLNGDGRDDYLLVDPQGRVRAWGNALPSVIWTPWGELAAGVPGGTREELRFADLNGDGRDDYLLVDPQGRVRAWGNNFPSKIWTPWGEVAAGVSGGAREGLRFADIDGDGRDDYLMVDSQGQVRAWGNALPSKIWTELGVVAWGVGATSQEVRFTDIDGDSRDDYLVVNAQGKVRAWLNTIGQSGGGSWLVQGEIAAGAGASRENVEFADVDGDGGADYLTINAAGQVWAWMGARFAGAERWDHQGEIAAGVSDGTLEGLRFADLNGDGKADYLMVDPQGRVRAWGNKLPSVIWIPWGEVAAGVPGGTREELRFADLNGDGRDDYLLVSPEGGVRAWGNNFPSKIWTPWGEVAAGVSGGTREGLRFADIDGDGRDDYLMVGPQGQVRAWGNAFPSKIWTEWGEIAAGIGLHDSMITFADIDGDGRDDYLSVNDRGRIWAWLNNRGSGGPNWLIQGEIRTGVGATRGQVFLEDVNGDRRFDYLVSTSTGAVTAWHGNGQVRKG</sequence>
<dbReference type="Pfam" id="PF13472">
    <property type="entry name" value="Lipase_GDSL_2"/>
    <property type="match status" value="1"/>
</dbReference>
<dbReference type="SUPFAM" id="SSF69318">
    <property type="entry name" value="Integrin alpha N-terminal domain"/>
    <property type="match status" value="2"/>
</dbReference>
<dbReference type="InterPro" id="IPR036514">
    <property type="entry name" value="SGNH_hydro_sf"/>
</dbReference>
<dbReference type="InterPro" id="IPR051532">
    <property type="entry name" value="Ester_Hydrolysis_Enzymes"/>
</dbReference>
<dbReference type="InterPro" id="IPR013517">
    <property type="entry name" value="FG-GAP"/>
</dbReference>
<dbReference type="PANTHER" id="PTHR30383:SF5">
    <property type="entry name" value="SGNH HYDROLASE-TYPE ESTERASE DOMAIN-CONTAINING PROTEIN"/>
    <property type="match status" value="1"/>
</dbReference>
<evidence type="ECO:0000313" key="4">
    <source>
        <dbReference type="EMBL" id="GES19232.1"/>
    </source>
</evidence>
<feature type="chain" id="PRO_5024408353" description="SGNH hydrolase-type esterase domain-containing protein" evidence="2">
    <location>
        <begin position="20"/>
        <end position="1025"/>
    </location>
</feature>
<dbReference type="Gene3D" id="2.130.10.130">
    <property type="entry name" value="Integrin alpha, N-terminal"/>
    <property type="match status" value="2"/>
</dbReference>
<dbReference type="Proteomes" id="UP000377595">
    <property type="component" value="Unassembled WGS sequence"/>
</dbReference>
<accession>A0A5M3XEP7</accession>
<dbReference type="PANTHER" id="PTHR30383">
    <property type="entry name" value="THIOESTERASE 1/PROTEASE 1/LYSOPHOSPHOLIPASE L1"/>
    <property type="match status" value="1"/>
</dbReference>
<evidence type="ECO:0000256" key="2">
    <source>
        <dbReference type="SAM" id="SignalP"/>
    </source>
</evidence>
<reference evidence="4 5" key="1">
    <citation type="submission" date="2019-10" db="EMBL/GenBank/DDBJ databases">
        <title>Whole genome shotgun sequence of Acrocarpospora pleiomorpha NBRC 16267.</title>
        <authorList>
            <person name="Ichikawa N."/>
            <person name="Kimura A."/>
            <person name="Kitahashi Y."/>
            <person name="Komaki H."/>
            <person name="Oguchi A."/>
        </authorList>
    </citation>
    <scope>NUCLEOTIDE SEQUENCE [LARGE SCALE GENOMIC DNA]</scope>
    <source>
        <strain evidence="4 5">NBRC 16267</strain>
    </source>
</reference>
<feature type="domain" description="SGNH hydrolase-type esterase" evidence="3">
    <location>
        <begin position="276"/>
        <end position="452"/>
    </location>
</feature>
<dbReference type="Pfam" id="PF13517">
    <property type="entry name" value="FG-GAP_3"/>
    <property type="match status" value="4"/>
</dbReference>
<dbReference type="GO" id="GO:0004622">
    <property type="term" value="F:phosphatidylcholine lysophospholipase activity"/>
    <property type="evidence" value="ECO:0007669"/>
    <property type="project" value="TreeGrafter"/>
</dbReference>
<gene>
    <name evidence="4" type="ORF">Aple_021280</name>
</gene>
<dbReference type="InterPro" id="IPR028994">
    <property type="entry name" value="Integrin_alpha_N"/>
</dbReference>
<evidence type="ECO:0000256" key="1">
    <source>
        <dbReference type="ARBA" id="ARBA00022729"/>
    </source>
</evidence>
<dbReference type="CDD" id="cd01833">
    <property type="entry name" value="XynB_like"/>
    <property type="match status" value="1"/>
</dbReference>
<dbReference type="EMBL" id="BLAF01000010">
    <property type="protein sequence ID" value="GES19232.1"/>
    <property type="molecule type" value="Genomic_DNA"/>
</dbReference>